<dbReference type="RefSeq" id="WP_179928669.1">
    <property type="nucleotide sequence ID" value="NZ_JACCDF010000001.1"/>
</dbReference>
<dbReference type="EMBL" id="JACCDF010000001">
    <property type="protein sequence ID" value="NYS59327.1"/>
    <property type="molecule type" value="Genomic_DNA"/>
</dbReference>
<sequence>MTVHTEFAPMALIMPDTLPPISLRELHDTAVTRAKKTFTLRSATR</sequence>
<accession>A0A7Z0LI33</accession>
<comment type="caution">
    <text evidence="1">The sequence shown here is derived from an EMBL/GenBank/DDBJ whole genome shotgun (WGS) entry which is preliminary data.</text>
</comment>
<gene>
    <name evidence="1" type="ORF">HZS81_00885</name>
</gene>
<keyword evidence="2" id="KW-1185">Reference proteome</keyword>
<evidence type="ECO:0000313" key="1">
    <source>
        <dbReference type="EMBL" id="NYS59327.1"/>
    </source>
</evidence>
<organism evidence="1 2">
    <name type="scientific">Vreelandella salicampi</name>
    <dbReference type="NCBI Taxonomy" id="1449798"/>
    <lineage>
        <taxon>Bacteria</taxon>
        <taxon>Pseudomonadati</taxon>
        <taxon>Pseudomonadota</taxon>
        <taxon>Gammaproteobacteria</taxon>
        <taxon>Oceanospirillales</taxon>
        <taxon>Halomonadaceae</taxon>
        <taxon>Vreelandella</taxon>
    </lineage>
</organism>
<dbReference type="AlphaFoldDB" id="A0A7Z0LI33"/>
<protein>
    <submittedName>
        <fullName evidence="1">Uncharacterized protein</fullName>
    </submittedName>
</protein>
<name>A0A7Z0LI33_9GAMM</name>
<dbReference type="Proteomes" id="UP000586119">
    <property type="component" value="Unassembled WGS sequence"/>
</dbReference>
<reference evidence="1 2" key="1">
    <citation type="journal article" date="2015" name="Int. J. Syst. Evol. Microbiol.">
        <title>Halomonas salicampi sp. nov., a halotolerant and alkalitolerant bacterium isolated from a saltern soil.</title>
        <authorList>
            <person name="Lee J.C."/>
            <person name="Kim Y.S."/>
            <person name="Yun B.S."/>
            <person name="Whang K.S."/>
        </authorList>
    </citation>
    <scope>NUCLEOTIDE SEQUENCE [LARGE SCALE GENOMIC DNA]</scope>
    <source>
        <strain evidence="1 2">BH103</strain>
    </source>
</reference>
<proteinExistence type="predicted"/>
<evidence type="ECO:0000313" key="2">
    <source>
        <dbReference type="Proteomes" id="UP000586119"/>
    </source>
</evidence>